<keyword evidence="1 10" id="KW-1003">Cell membrane</keyword>
<evidence type="ECO:0000256" key="2">
    <source>
        <dbReference type="ARBA" id="ARBA00022516"/>
    </source>
</evidence>
<evidence type="ECO:0000256" key="1">
    <source>
        <dbReference type="ARBA" id="ARBA00022475"/>
    </source>
</evidence>
<accession>A0A972GVT5</accession>
<evidence type="ECO:0000256" key="7">
    <source>
        <dbReference type="ARBA" id="ARBA00023136"/>
    </source>
</evidence>
<keyword evidence="4 10" id="KW-0812">Transmembrane</keyword>
<evidence type="ECO:0000256" key="10">
    <source>
        <dbReference type="HAMAP-Rule" id="MF_01043"/>
    </source>
</evidence>
<evidence type="ECO:0000256" key="3">
    <source>
        <dbReference type="ARBA" id="ARBA00022679"/>
    </source>
</evidence>
<feature type="transmembrane region" description="Helical" evidence="10">
    <location>
        <begin position="76"/>
        <end position="97"/>
    </location>
</feature>
<dbReference type="PANTHER" id="PTHR30309">
    <property type="entry name" value="INNER MEMBRANE PROTEIN YGIH"/>
    <property type="match status" value="1"/>
</dbReference>
<keyword evidence="11" id="KW-0012">Acyltransferase</keyword>
<comment type="caution">
    <text evidence="11">The sequence shown here is derived from an EMBL/GenBank/DDBJ whole genome shotgun (WGS) entry which is preliminary data.</text>
</comment>
<dbReference type="GO" id="GO:0008654">
    <property type="term" value="P:phospholipid biosynthetic process"/>
    <property type="evidence" value="ECO:0007669"/>
    <property type="project" value="UniProtKB-UniRule"/>
</dbReference>
<dbReference type="Pfam" id="PF02660">
    <property type="entry name" value="G3P_acyltransf"/>
    <property type="match status" value="1"/>
</dbReference>
<evidence type="ECO:0000256" key="4">
    <source>
        <dbReference type="ARBA" id="ARBA00022692"/>
    </source>
</evidence>
<dbReference type="AlphaFoldDB" id="A0A972GVT5"/>
<comment type="pathway">
    <text evidence="10">Lipid metabolism; phospholipid metabolism.</text>
</comment>
<keyword evidence="2 10" id="KW-0444">Lipid biosynthesis</keyword>
<dbReference type="EMBL" id="WHOD01000119">
    <property type="protein sequence ID" value="NOU97572.1"/>
    <property type="molecule type" value="Genomic_DNA"/>
</dbReference>
<dbReference type="HAMAP" id="MF_01043">
    <property type="entry name" value="PlsY"/>
    <property type="match status" value="1"/>
</dbReference>
<comment type="catalytic activity">
    <reaction evidence="10">
        <text>an acyl phosphate + sn-glycerol 3-phosphate = a 1-acyl-sn-glycero-3-phosphate + phosphate</text>
        <dbReference type="Rhea" id="RHEA:34075"/>
        <dbReference type="ChEBI" id="CHEBI:43474"/>
        <dbReference type="ChEBI" id="CHEBI:57597"/>
        <dbReference type="ChEBI" id="CHEBI:57970"/>
        <dbReference type="ChEBI" id="CHEBI:59918"/>
        <dbReference type="EC" id="2.3.1.275"/>
    </reaction>
</comment>
<dbReference type="GO" id="GO:0043772">
    <property type="term" value="F:acyl-phosphate glycerol-3-phosphate acyltransferase activity"/>
    <property type="evidence" value="ECO:0007669"/>
    <property type="project" value="UniProtKB-UniRule"/>
</dbReference>
<proteinExistence type="inferred from homology"/>
<dbReference type="EC" id="2.3.1.275" evidence="10"/>
<comment type="subcellular location">
    <subcellularLocation>
        <location evidence="10">Cell membrane</location>
        <topology evidence="10">Multi-pass membrane protein</topology>
    </subcellularLocation>
</comment>
<sequence length="196" mass="20801">MSILIGYLLGSISFSFLAGKLLKGIDIRKHGSGNAGATNTLRVLGVGPGVTVLLLDAIKGVIAVLLGIWIGDGSALLLVLCGVAAIAGHNWPVYFGFRGGKGIATTIGVMLTLAPLPALYAGIVCILAIVVTRYVSLGSLLFTAILPILVWIMHFPIEIFYFSLLVFVFAWIRHRSNIVRLLKGQENKIGSKTKSG</sequence>
<dbReference type="GO" id="GO:0005886">
    <property type="term" value="C:plasma membrane"/>
    <property type="evidence" value="ECO:0007669"/>
    <property type="project" value="UniProtKB-SubCell"/>
</dbReference>
<keyword evidence="8 10" id="KW-0594">Phospholipid biosynthesis</keyword>
<feature type="transmembrane region" description="Helical" evidence="10">
    <location>
        <begin position="6"/>
        <end position="22"/>
    </location>
</feature>
<feature type="transmembrane region" description="Helical" evidence="10">
    <location>
        <begin position="148"/>
        <end position="172"/>
    </location>
</feature>
<keyword evidence="9 10" id="KW-1208">Phospholipid metabolism</keyword>
<reference evidence="11" key="1">
    <citation type="submission" date="2019-10" db="EMBL/GenBank/DDBJ databases">
        <title>Description of Paenibacillus glebae sp. nov.</title>
        <authorList>
            <person name="Carlier A."/>
            <person name="Qi S."/>
        </authorList>
    </citation>
    <scope>NUCLEOTIDE SEQUENCE</scope>
    <source>
        <strain evidence="11">LMG 31456</strain>
    </source>
</reference>
<keyword evidence="3 10" id="KW-0808">Transferase</keyword>
<evidence type="ECO:0000256" key="8">
    <source>
        <dbReference type="ARBA" id="ARBA00023209"/>
    </source>
</evidence>
<feature type="transmembrane region" description="Helical" evidence="10">
    <location>
        <begin position="109"/>
        <end position="136"/>
    </location>
</feature>
<evidence type="ECO:0000313" key="11">
    <source>
        <dbReference type="EMBL" id="NOU97572.1"/>
    </source>
</evidence>
<evidence type="ECO:0000256" key="9">
    <source>
        <dbReference type="ARBA" id="ARBA00023264"/>
    </source>
</evidence>
<gene>
    <name evidence="10 11" type="primary">plsY</name>
    <name evidence="11" type="ORF">GC093_30750</name>
</gene>
<comment type="function">
    <text evidence="10">Catalyzes the transfer of an acyl group from acyl-phosphate (acyl-PO(4)) to glycerol-3-phosphate (G3P) to form lysophosphatidic acid (LPA). This enzyme utilizes acyl-phosphate as fatty acyl donor, but not acyl-CoA or acyl-ACP.</text>
</comment>
<dbReference type="PANTHER" id="PTHR30309:SF0">
    <property type="entry name" value="GLYCEROL-3-PHOSPHATE ACYLTRANSFERASE-RELATED"/>
    <property type="match status" value="1"/>
</dbReference>
<feature type="transmembrane region" description="Helical" evidence="10">
    <location>
        <begin position="43"/>
        <end position="70"/>
    </location>
</feature>
<protein>
    <recommendedName>
        <fullName evidence="10">Glycerol-3-phosphate acyltransferase</fullName>
    </recommendedName>
    <alternativeName>
        <fullName evidence="10">Acyl-PO4 G3P acyltransferase</fullName>
    </alternativeName>
    <alternativeName>
        <fullName evidence="10">Acyl-phosphate--glycerol-3-phosphate acyltransferase</fullName>
    </alternativeName>
    <alternativeName>
        <fullName evidence="10">G3P acyltransferase</fullName>
        <shortName evidence="10">GPAT</shortName>
        <ecNumber evidence="10">2.3.1.275</ecNumber>
    </alternativeName>
    <alternativeName>
        <fullName evidence="10">Lysophosphatidic acid synthase</fullName>
        <shortName evidence="10">LPA synthase</shortName>
    </alternativeName>
</protein>
<keyword evidence="12" id="KW-1185">Reference proteome</keyword>
<keyword evidence="7 10" id="KW-0472">Membrane</keyword>
<comment type="subunit">
    <text evidence="10">Probably interacts with PlsX.</text>
</comment>
<comment type="similarity">
    <text evidence="10">Belongs to the PlsY family.</text>
</comment>
<dbReference type="SMART" id="SM01207">
    <property type="entry name" value="G3P_acyltransf"/>
    <property type="match status" value="1"/>
</dbReference>
<dbReference type="Proteomes" id="UP000641588">
    <property type="component" value="Unassembled WGS sequence"/>
</dbReference>
<keyword evidence="6 10" id="KW-0443">Lipid metabolism</keyword>
<name>A0A972GVT5_9BACL</name>
<dbReference type="InterPro" id="IPR003811">
    <property type="entry name" value="G3P_acylTferase_PlsY"/>
</dbReference>
<evidence type="ECO:0000256" key="6">
    <source>
        <dbReference type="ARBA" id="ARBA00023098"/>
    </source>
</evidence>
<evidence type="ECO:0000313" key="12">
    <source>
        <dbReference type="Proteomes" id="UP000641588"/>
    </source>
</evidence>
<dbReference type="NCBIfam" id="TIGR00023">
    <property type="entry name" value="glycerol-3-phosphate 1-O-acyltransferase PlsY"/>
    <property type="match status" value="1"/>
</dbReference>
<evidence type="ECO:0000256" key="5">
    <source>
        <dbReference type="ARBA" id="ARBA00022989"/>
    </source>
</evidence>
<keyword evidence="5 10" id="KW-1133">Transmembrane helix</keyword>
<organism evidence="11 12">
    <name type="scientific">Paenibacillus foliorum</name>
    <dbReference type="NCBI Taxonomy" id="2654974"/>
    <lineage>
        <taxon>Bacteria</taxon>
        <taxon>Bacillati</taxon>
        <taxon>Bacillota</taxon>
        <taxon>Bacilli</taxon>
        <taxon>Bacillales</taxon>
        <taxon>Paenibacillaceae</taxon>
        <taxon>Paenibacillus</taxon>
    </lineage>
</organism>